<dbReference type="Pfam" id="PF14100">
    <property type="entry name" value="DUF6807"/>
    <property type="match status" value="1"/>
</dbReference>
<dbReference type="Proteomes" id="UP001236663">
    <property type="component" value="Unassembled WGS sequence"/>
</dbReference>
<protein>
    <submittedName>
        <fullName evidence="1">PmoA family protein</fullName>
    </submittedName>
</protein>
<dbReference type="RefSeq" id="WP_163386900.1">
    <property type="nucleotide sequence ID" value="NZ_JAUFQS010000002.1"/>
</dbReference>
<accession>A0ABT8C2X5</accession>
<gene>
    <name evidence="1" type="ORF">QWZ15_00970</name>
</gene>
<dbReference type="InterPro" id="IPR029475">
    <property type="entry name" value="DUF6807"/>
</dbReference>
<comment type="caution">
    <text evidence="1">The sequence shown here is derived from an EMBL/GenBank/DDBJ whole genome shotgun (WGS) entry which is preliminary data.</text>
</comment>
<keyword evidence="2" id="KW-1185">Reference proteome</keyword>
<evidence type="ECO:0000313" key="2">
    <source>
        <dbReference type="Proteomes" id="UP001236663"/>
    </source>
</evidence>
<organism evidence="1 2">
    <name type="scientific">Cyclobacterium jeungdonense</name>
    <dbReference type="NCBI Taxonomy" id="708087"/>
    <lineage>
        <taxon>Bacteria</taxon>
        <taxon>Pseudomonadati</taxon>
        <taxon>Bacteroidota</taxon>
        <taxon>Cytophagia</taxon>
        <taxon>Cytophagales</taxon>
        <taxon>Cyclobacteriaceae</taxon>
        <taxon>Cyclobacterium</taxon>
    </lineage>
</organism>
<proteinExistence type="predicted"/>
<evidence type="ECO:0000313" key="1">
    <source>
        <dbReference type="EMBL" id="MDN3686384.1"/>
    </source>
</evidence>
<reference evidence="2" key="1">
    <citation type="journal article" date="2019" name="Int. J. Syst. Evol. Microbiol.">
        <title>The Global Catalogue of Microorganisms (GCM) 10K type strain sequencing project: providing services to taxonomists for standard genome sequencing and annotation.</title>
        <authorList>
            <consortium name="The Broad Institute Genomics Platform"/>
            <consortium name="The Broad Institute Genome Sequencing Center for Infectious Disease"/>
            <person name="Wu L."/>
            <person name="Ma J."/>
        </authorList>
    </citation>
    <scope>NUCLEOTIDE SEQUENCE [LARGE SCALE GENOMIC DNA]</scope>
    <source>
        <strain evidence="2">CECT 7706</strain>
    </source>
</reference>
<name>A0ABT8C2X5_9BACT</name>
<sequence>MLKAYFYIGMLLLAQMGCSSSPIMSIVLDAGEVDRKNCPLIIPLNKDLPAGSDYELVNEKSGKAFPAQVLASGDLLVFIDEMPAGTTGDFGLRQAKGNVSNRVTVNQSEEGVEIAVNEQPVLFYQTATAMPDEGLPEYYKRSGMIHPLYSPEGQVLTDAFPVGHTHQHAIFNAWVNTQFKGEKVDFWNQHQETGTVEHVDLMHVEEGVNAALFESLLSHISLKHGEVLEEKWKVVVFPTSDYYLFDLISEQTNTSSDTLFILDYHYGGMGFRGSKEWNSVDSVHYSNTWNILTSEGYTGENANHTHASWVAAFGEVEGETAGATVFGHPDNFRYPQAIRVHPTMPYWVYAPMVDGEFTIAPGETFKSSFRYYVHQGEPDKKVIESIRNDLIDPIGVEILD</sequence>
<dbReference type="EMBL" id="JAUFQS010000002">
    <property type="protein sequence ID" value="MDN3686384.1"/>
    <property type="molecule type" value="Genomic_DNA"/>
</dbReference>